<keyword evidence="2" id="KW-1185">Reference proteome</keyword>
<proteinExistence type="predicted"/>
<name>A0A4P6Y9P4_9FLAO</name>
<evidence type="ECO:0000313" key="2">
    <source>
        <dbReference type="Proteomes" id="UP000291124"/>
    </source>
</evidence>
<dbReference type="KEGG" id="fnk:E1750_00345"/>
<evidence type="ECO:0008006" key="3">
    <source>
        <dbReference type="Google" id="ProtNLM"/>
    </source>
</evidence>
<evidence type="ECO:0000313" key="1">
    <source>
        <dbReference type="EMBL" id="QBN17315.1"/>
    </source>
</evidence>
<dbReference type="AlphaFoldDB" id="A0A4P6Y9P4"/>
<dbReference type="RefSeq" id="WP_133274847.1">
    <property type="nucleotide sequence ID" value="NZ_CP037933.1"/>
</dbReference>
<reference evidence="2" key="1">
    <citation type="submission" date="2019-03" db="EMBL/GenBank/DDBJ databases">
        <title>Flavobacterium sp.</title>
        <authorList>
            <person name="Kim H."/>
        </authorList>
    </citation>
    <scope>NUCLEOTIDE SEQUENCE [LARGE SCALE GENOMIC DNA]</scope>
    <source>
        <strain evidence="2">GS13</strain>
    </source>
</reference>
<organism evidence="1 2">
    <name type="scientific">Flavobacterium nackdongense</name>
    <dbReference type="NCBI Taxonomy" id="2547394"/>
    <lineage>
        <taxon>Bacteria</taxon>
        <taxon>Pseudomonadati</taxon>
        <taxon>Bacteroidota</taxon>
        <taxon>Flavobacteriia</taxon>
        <taxon>Flavobacteriales</taxon>
        <taxon>Flavobacteriaceae</taxon>
        <taxon>Flavobacterium</taxon>
    </lineage>
</organism>
<dbReference type="OrthoDB" id="9857237at2"/>
<protein>
    <recommendedName>
        <fullName evidence="3">HEPN domain-containing protein</fullName>
    </recommendedName>
</protein>
<sequence length="161" mass="18683">MIPEKPMPGFMSATLKLTLSGKDIIANAMFQKGKEFFEAAEFIKGKQSENSVYLHLLCQSFEIIIKSLLLFKDYDKYNPILQKKIGHNLLKAYDRYKNDLKINANVKEIQRELIILNSLYNKHFLRYGTSQDIFLDVKSINSKNVFELTKCLVINISKKLK</sequence>
<dbReference type="Proteomes" id="UP000291124">
    <property type="component" value="Chromosome"/>
</dbReference>
<gene>
    <name evidence="1" type="ORF">E1750_00345</name>
</gene>
<dbReference type="EMBL" id="CP037933">
    <property type="protein sequence ID" value="QBN17315.1"/>
    <property type="molecule type" value="Genomic_DNA"/>
</dbReference>
<accession>A0A4P6Y9P4</accession>